<dbReference type="PROSITE" id="PS50076">
    <property type="entry name" value="DNAJ_2"/>
    <property type="match status" value="1"/>
</dbReference>
<dbReference type="PRINTS" id="PR00625">
    <property type="entry name" value="JDOMAIN"/>
</dbReference>
<keyword evidence="1" id="KW-0812">Transmembrane</keyword>
<evidence type="ECO:0000256" key="1">
    <source>
        <dbReference type="SAM" id="Phobius"/>
    </source>
</evidence>
<reference evidence="3 4" key="1">
    <citation type="submission" date="2020-10" db="EMBL/GenBank/DDBJ databases">
        <title>Ramlibacter sp. HM2 16S ribosomal RNA gene Genome sequencing and assembly.</title>
        <authorList>
            <person name="Kang M."/>
        </authorList>
    </citation>
    <scope>NUCLEOTIDE SEQUENCE [LARGE SCALE GENOMIC DNA]</scope>
    <source>
        <strain evidence="3 4">HM2</strain>
    </source>
</reference>
<keyword evidence="1" id="KW-0472">Membrane</keyword>
<organism evidence="3 4">
    <name type="scientific">Ramlibacter pallidus</name>
    <dbReference type="NCBI Taxonomy" id="2780087"/>
    <lineage>
        <taxon>Bacteria</taxon>
        <taxon>Pseudomonadati</taxon>
        <taxon>Pseudomonadota</taxon>
        <taxon>Betaproteobacteria</taxon>
        <taxon>Burkholderiales</taxon>
        <taxon>Comamonadaceae</taxon>
        <taxon>Ramlibacter</taxon>
    </lineage>
</organism>
<dbReference type="InterPro" id="IPR001623">
    <property type="entry name" value="DnaJ_domain"/>
</dbReference>
<dbReference type="Pfam" id="PF00226">
    <property type="entry name" value="DnaJ"/>
    <property type="match status" value="1"/>
</dbReference>
<dbReference type="SMART" id="SM00271">
    <property type="entry name" value="DnaJ"/>
    <property type="match status" value="1"/>
</dbReference>
<dbReference type="Proteomes" id="UP000806285">
    <property type="component" value="Unassembled WGS sequence"/>
</dbReference>
<proteinExistence type="predicted"/>
<accession>A0ABR9S4K3</accession>
<dbReference type="PANTHER" id="PTHR24074">
    <property type="entry name" value="CO-CHAPERONE PROTEIN DJLA"/>
    <property type="match status" value="1"/>
</dbReference>
<sequence length="163" mass="17677">MKIVAMAAPMPTYYDVLQVARDASAAEVRTAYRKLAQKYHPDKMPDNANAVRAMTAINAAYEVLSDPHRRAEHDLWIRRAERTRQPLPPVPQGPQSLWAILHPATSWPWYLLSATVLGAFGTVATAVYLTAMPARAAPLPAATTPTAAACQAAPAPKHCAPRS</sequence>
<feature type="domain" description="J" evidence="2">
    <location>
        <begin position="12"/>
        <end position="77"/>
    </location>
</feature>
<keyword evidence="4" id="KW-1185">Reference proteome</keyword>
<gene>
    <name evidence="3" type="ORF">IM787_12490</name>
</gene>
<name>A0ABR9S4K3_9BURK</name>
<comment type="caution">
    <text evidence="3">The sequence shown here is derived from an EMBL/GenBank/DDBJ whole genome shotgun (WGS) entry which is preliminary data.</text>
</comment>
<evidence type="ECO:0000313" key="3">
    <source>
        <dbReference type="EMBL" id="MBE7368369.1"/>
    </source>
</evidence>
<feature type="transmembrane region" description="Helical" evidence="1">
    <location>
        <begin position="107"/>
        <end position="129"/>
    </location>
</feature>
<evidence type="ECO:0000259" key="2">
    <source>
        <dbReference type="PROSITE" id="PS50076"/>
    </source>
</evidence>
<evidence type="ECO:0000313" key="4">
    <source>
        <dbReference type="Proteomes" id="UP000806285"/>
    </source>
</evidence>
<keyword evidence="1" id="KW-1133">Transmembrane helix</keyword>
<dbReference type="EMBL" id="JADDIV010000003">
    <property type="protein sequence ID" value="MBE7368369.1"/>
    <property type="molecule type" value="Genomic_DNA"/>
</dbReference>
<dbReference type="CDD" id="cd06257">
    <property type="entry name" value="DnaJ"/>
    <property type="match status" value="1"/>
</dbReference>
<dbReference type="SUPFAM" id="SSF46565">
    <property type="entry name" value="Chaperone J-domain"/>
    <property type="match status" value="1"/>
</dbReference>
<protein>
    <submittedName>
        <fullName evidence="3">J domain-containing protein</fullName>
    </submittedName>
</protein>
<dbReference type="InterPro" id="IPR050817">
    <property type="entry name" value="DjlA_DnaK_co-chaperone"/>
</dbReference>
<dbReference type="InterPro" id="IPR036869">
    <property type="entry name" value="J_dom_sf"/>
</dbReference>
<dbReference type="RefSeq" id="WP_193676964.1">
    <property type="nucleotide sequence ID" value="NZ_JADDIV010000003.1"/>
</dbReference>
<dbReference type="Gene3D" id="1.10.287.110">
    <property type="entry name" value="DnaJ domain"/>
    <property type="match status" value="1"/>
</dbReference>